<dbReference type="Proteomes" id="UP000023758">
    <property type="component" value="Unassembled WGS sequence"/>
</dbReference>
<dbReference type="HOGENOM" id="CLU_1278440_0_0_1"/>
<gene>
    <name evidence="1" type="ORF">H103_08336</name>
</gene>
<dbReference type="AlphaFoldDB" id="A0A022VQG1"/>
<evidence type="ECO:0000313" key="1">
    <source>
        <dbReference type="EMBL" id="EZF47998.1"/>
    </source>
</evidence>
<accession>A0A022VQG1</accession>
<reference evidence="1" key="1">
    <citation type="submission" date="2014-02" db="EMBL/GenBank/DDBJ databases">
        <title>The Genome Sequence of Trichophyton rubrum (morphotype fischeri) CBS 288.86.</title>
        <authorList>
            <consortium name="The Broad Institute Genomics Platform"/>
            <person name="Cuomo C.A."/>
            <person name="White T.C."/>
            <person name="Graser Y."/>
            <person name="Martinez-Rossi N."/>
            <person name="Heitman J."/>
            <person name="Young S.K."/>
            <person name="Zeng Q."/>
            <person name="Gargeya S."/>
            <person name="Abouelleil A."/>
            <person name="Alvarado L."/>
            <person name="Chapman S.B."/>
            <person name="Gainer-Dewar J."/>
            <person name="Goldberg J."/>
            <person name="Griggs A."/>
            <person name="Gujja S."/>
            <person name="Hansen M."/>
            <person name="Howarth C."/>
            <person name="Imamovic A."/>
            <person name="Larimer J."/>
            <person name="Martinez D."/>
            <person name="Murphy C."/>
            <person name="Pearson M.D."/>
            <person name="Persinoti G."/>
            <person name="Poon T."/>
            <person name="Priest M."/>
            <person name="Roberts A.D."/>
            <person name="Saif S."/>
            <person name="Shea T.D."/>
            <person name="Sykes S.N."/>
            <person name="Wortman J."/>
            <person name="Nusbaum C."/>
            <person name="Birren B."/>
        </authorList>
    </citation>
    <scope>NUCLEOTIDE SEQUENCE [LARGE SCALE GENOMIC DNA]</scope>
    <source>
        <strain evidence="1">CBS 288.86</strain>
    </source>
</reference>
<proteinExistence type="predicted"/>
<protein>
    <submittedName>
        <fullName evidence="1">Uncharacterized protein</fullName>
    </submittedName>
</protein>
<dbReference type="EMBL" id="KK207937">
    <property type="protein sequence ID" value="EZF47998.1"/>
    <property type="molecule type" value="Genomic_DNA"/>
</dbReference>
<sequence>MELGFGDQDLIYEEEAKRLAKSAPVPRPMCLSCSKLVAESPMLQCSQAHPSTRCYQCVKANKPCHTIPPQFRGDLERIQALAREIHVRPSQKATEQLQDFARKYVARIEAYELKEPTLEIYAPYQVPRSVLLPVPIDSPVKAVNPVNSSVSTEDGLASKARDLQQVNHMLNKIVDILSRKMDLPSENGNIEKNSESTWLHVNQGTIHGDNVNEAPKQRR</sequence>
<organism evidence="1">
    <name type="scientific">Trichophyton rubrum CBS 288.86</name>
    <dbReference type="NCBI Taxonomy" id="1215330"/>
    <lineage>
        <taxon>Eukaryota</taxon>
        <taxon>Fungi</taxon>
        <taxon>Dikarya</taxon>
        <taxon>Ascomycota</taxon>
        <taxon>Pezizomycotina</taxon>
        <taxon>Eurotiomycetes</taxon>
        <taxon>Eurotiomycetidae</taxon>
        <taxon>Onygenales</taxon>
        <taxon>Arthrodermataceae</taxon>
        <taxon>Trichophyton</taxon>
    </lineage>
</organism>
<name>A0A022VQG1_TRIRU</name>